<keyword evidence="2" id="KW-1185">Reference proteome</keyword>
<name>A0A5P1X404_9LACO</name>
<reference evidence="1 2" key="1">
    <citation type="submission" date="2019-09" db="EMBL/GenBank/DDBJ databases">
        <title>Complete Genome Sequence of Lactobacillus nenjiangensis SH-Y15, isolated from sauerkraut.</title>
        <authorList>
            <person name="Yang H."/>
        </authorList>
    </citation>
    <scope>NUCLEOTIDE SEQUENCE [LARGE SCALE GENOMIC DNA]</scope>
    <source>
        <strain evidence="1 2">SH-Y15</strain>
    </source>
</reference>
<dbReference type="RefSeq" id="WP_137602203.1">
    <property type="nucleotide sequence ID" value="NZ_BJEB01000035.1"/>
</dbReference>
<dbReference type="Proteomes" id="UP000325295">
    <property type="component" value="Chromosome"/>
</dbReference>
<dbReference type="GO" id="GO:0008168">
    <property type="term" value="F:methyltransferase activity"/>
    <property type="evidence" value="ECO:0007669"/>
    <property type="project" value="UniProtKB-KW"/>
</dbReference>
<dbReference type="GO" id="GO:0032259">
    <property type="term" value="P:methylation"/>
    <property type="evidence" value="ECO:0007669"/>
    <property type="project" value="UniProtKB-KW"/>
</dbReference>
<gene>
    <name evidence="1" type="ORF">F0161_04575</name>
</gene>
<dbReference type="Gene3D" id="3.40.50.150">
    <property type="entry name" value="Vaccinia Virus protein VP39"/>
    <property type="match status" value="1"/>
</dbReference>
<dbReference type="SUPFAM" id="SSF53335">
    <property type="entry name" value="S-adenosyl-L-methionine-dependent methyltransferases"/>
    <property type="match status" value="1"/>
</dbReference>
<dbReference type="PANTHER" id="PTHR35276">
    <property type="entry name" value="S-ADENOSYL-L-METHIONINE-DEPENDENT METHYLTRANSFERASES SUPERFAMILY PROTEIN"/>
    <property type="match status" value="1"/>
</dbReference>
<proteinExistence type="predicted"/>
<dbReference type="InterPro" id="IPR010719">
    <property type="entry name" value="MnmM_MeTrfase"/>
</dbReference>
<dbReference type="KEGG" id="lnn:F0161_04575"/>
<dbReference type="Pfam" id="PF06962">
    <property type="entry name" value="rRNA_methylase"/>
    <property type="match status" value="1"/>
</dbReference>
<sequence>MKLAPALQYSHELLKNTVRPGETVVDATVGNGHDTQFLAELVGNSGQVLGFDIQPAAIQATTTRLAAANLQNVSLYQTGHQNVDQYLSTDLSAAIFNLGYLPSGDKSVITHGQTTIEAVQKMLPHLRTEGLICLVVYYGHPGGNDERIAVEKFTATLPQKEFNVLEYQFVNQAHTPPKLIVIQKR</sequence>
<dbReference type="AlphaFoldDB" id="A0A5P1X404"/>
<keyword evidence="1" id="KW-0808">Transferase</keyword>
<evidence type="ECO:0000313" key="1">
    <source>
        <dbReference type="EMBL" id="QER67201.1"/>
    </source>
</evidence>
<accession>A0A5P1X404</accession>
<dbReference type="OrthoDB" id="9792989at2"/>
<keyword evidence="1" id="KW-0489">Methyltransferase</keyword>
<dbReference type="PANTHER" id="PTHR35276:SF1">
    <property type="entry name" value="TRNA (MNM(5)S(2)U34)-METHYLTRANSFERASE, CHLOROPLASTIC"/>
    <property type="match status" value="1"/>
</dbReference>
<evidence type="ECO:0000313" key="2">
    <source>
        <dbReference type="Proteomes" id="UP000325295"/>
    </source>
</evidence>
<dbReference type="CDD" id="cd02440">
    <property type="entry name" value="AdoMet_MTases"/>
    <property type="match status" value="1"/>
</dbReference>
<dbReference type="EMBL" id="CP043939">
    <property type="protein sequence ID" value="QER67201.1"/>
    <property type="molecule type" value="Genomic_DNA"/>
</dbReference>
<protein>
    <submittedName>
        <fullName evidence="1">Methyltransferase domain-containing protein</fullName>
    </submittedName>
</protein>
<dbReference type="InterPro" id="IPR029063">
    <property type="entry name" value="SAM-dependent_MTases_sf"/>
</dbReference>
<organism evidence="1 2">
    <name type="scientific">Paucilactobacillus nenjiangensis</name>
    <dbReference type="NCBI Taxonomy" id="1296540"/>
    <lineage>
        <taxon>Bacteria</taxon>
        <taxon>Bacillati</taxon>
        <taxon>Bacillota</taxon>
        <taxon>Bacilli</taxon>
        <taxon>Lactobacillales</taxon>
        <taxon>Lactobacillaceae</taxon>
        <taxon>Paucilactobacillus</taxon>
    </lineage>
</organism>